<keyword evidence="2" id="KW-1185">Reference proteome</keyword>
<dbReference type="GO" id="GO:0016829">
    <property type="term" value="F:lyase activity"/>
    <property type="evidence" value="ECO:0007669"/>
    <property type="project" value="InterPro"/>
</dbReference>
<evidence type="ECO:0000313" key="2">
    <source>
        <dbReference type="Proteomes" id="UP000432464"/>
    </source>
</evidence>
<dbReference type="Pfam" id="PF06314">
    <property type="entry name" value="ADC"/>
    <property type="match status" value="1"/>
</dbReference>
<reference evidence="1 2" key="1">
    <citation type="submission" date="2019-11" db="EMBL/GenBank/DDBJ databases">
        <title>Nocardia sp. nov. CT2-14 isolated from soil.</title>
        <authorList>
            <person name="Kanchanasin P."/>
            <person name="Tanasupawat S."/>
            <person name="Yuki M."/>
            <person name="Kudo T."/>
        </authorList>
    </citation>
    <scope>NUCLEOTIDE SEQUENCE [LARGE SCALE GENOMIC DNA]</scope>
    <source>
        <strain evidence="1 2">CT2-14</strain>
    </source>
</reference>
<accession>A0A6I3KTP4</accession>
<dbReference type="InterPro" id="IPR023375">
    <property type="entry name" value="ADC_dom_sf"/>
</dbReference>
<name>A0A6I3KTP4_9NOCA</name>
<gene>
    <name evidence="1" type="ORF">GLP40_05435</name>
</gene>
<dbReference type="SUPFAM" id="SSF160104">
    <property type="entry name" value="Acetoacetate decarboxylase-like"/>
    <property type="match status" value="1"/>
</dbReference>
<dbReference type="Gene3D" id="2.40.400.10">
    <property type="entry name" value="Acetoacetate decarboxylase-like"/>
    <property type="match status" value="1"/>
</dbReference>
<sequence>MVEAHTVLGEQVRMPVEIRHADASSALFLVDAAAARGLLAGTGLEPITPLPGKAVLSLAFVRYVDGDLGPYHEFAFSLMTRQPGRKNSTGAYIHWLPVNQSFTCEAGQSIWGFPKLMADIDITPDGRGHRCEVRVDGQFVLALRIADGFPMPGGAGGASIDAYTHRNGILRRTPWVMNPGQVRGRPGGARIELGDHPVSGQLRALGLPARALFSSRIGALRMTFEDAATVLRNREAR</sequence>
<evidence type="ECO:0000313" key="1">
    <source>
        <dbReference type="EMBL" id="MTE12228.1"/>
    </source>
</evidence>
<dbReference type="Proteomes" id="UP000432464">
    <property type="component" value="Unassembled WGS sequence"/>
</dbReference>
<organism evidence="1 2">
    <name type="scientific">Nocardia aurantiaca</name>
    <dbReference type="NCBI Taxonomy" id="2675850"/>
    <lineage>
        <taxon>Bacteria</taxon>
        <taxon>Bacillati</taxon>
        <taxon>Actinomycetota</taxon>
        <taxon>Actinomycetes</taxon>
        <taxon>Mycobacteriales</taxon>
        <taxon>Nocardiaceae</taxon>
        <taxon>Nocardia</taxon>
    </lineage>
</organism>
<dbReference type="InterPro" id="IPR010451">
    <property type="entry name" value="Acetoacetate_decarboxylase"/>
</dbReference>
<dbReference type="RefSeq" id="WP_154786678.1">
    <property type="nucleotide sequence ID" value="NZ_WMBB01000002.1"/>
</dbReference>
<comment type="caution">
    <text evidence="1">The sequence shown here is derived from an EMBL/GenBank/DDBJ whole genome shotgun (WGS) entry which is preliminary data.</text>
</comment>
<dbReference type="EMBL" id="WMBB01000002">
    <property type="protein sequence ID" value="MTE12228.1"/>
    <property type="molecule type" value="Genomic_DNA"/>
</dbReference>
<protein>
    <submittedName>
        <fullName evidence="1">Acetoacetate decarboxylase</fullName>
    </submittedName>
</protein>
<proteinExistence type="predicted"/>
<dbReference type="AlphaFoldDB" id="A0A6I3KTP4"/>